<comment type="caution">
    <text evidence="2">The sequence shown here is derived from an EMBL/GenBank/DDBJ whole genome shotgun (WGS) entry which is preliminary data.</text>
</comment>
<proteinExistence type="predicted"/>
<accession>A0A5C6K1H0</accession>
<dbReference type="InterPro" id="IPR002509">
    <property type="entry name" value="NODB_dom"/>
</dbReference>
<sequence length="161" mass="17718">VFLTYDDAGRDPRFTAMVRQLRLPVSLFVPDGTRPDVLARLRAAGAAVENRAPGGRLLAGRPYTAQRLAICARRDHLRARLFRPPRGVYDRTTRRAAADCGIAALTLWRATLTPAGLAYSRGPRHLCPGDIVRVAPGAPTPLLLRGIQQRKLTVGRLEDYL</sequence>
<dbReference type="GO" id="GO:0005975">
    <property type="term" value="P:carbohydrate metabolic process"/>
    <property type="evidence" value="ECO:0007669"/>
    <property type="project" value="InterPro"/>
</dbReference>
<protein>
    <submittedName>
        <fullName evidence="2">Polysaccharide deacetylase family protein</fullName>
    </submittedName>
</protein>
<dbReference type="AlphaFoldDB" id="A0A5C6K1H0"/>
<gene>
    <name evidence="2" type="ORF">FRZ03_03230</name>
</gene>
<evidence type="ECO:0000259" key="1">
    <source>
        <dbReference type="Pfam" id="PF01522"/>
    </source>
</evidence>
<dbReference type="SUPFAM" id="SSF88713">
    <property type="entry name" value="Glycoside hydrolase/deacetylase"/>
    <property type="match status" value="1"/>
</dbReference>
<dbReference type="GO" id="GO:0016810">
    <property type="term" value="F:hydrolase activity, acting on carbon-nitrogen (but not peptide) bonds"/>
    <property type="evidence" value="ECO:0007669"/>
    <property type="project" value="InterPro"/>
</dbReference>
<evidence type="ECO:0000313" key="3">
    <source>
        <dbReference type="Proteomes" id="UP000320481"/>
    </source>
</evidence>
<dbReference type="InterPro" id="IPR011330">
    <property type="entry name" value="Glyco_hydro/deAcase_b/a-brl"/>
</dbReference>
<dbReference type="EMBL" id="VOGW01000017">
    <property type="protein sequence ID" value="TWV56902.1"/>
    <property type="molecule type" value="Genomic_DNA"/>
</dbReference>
<dbReference type="Proteomes" id="UP000320481">
    <property type="component" value="Unassembled WGS sequence"/>
</dbReference>
<feature type="non-terminal residue" evidence="2">
    <location>
        <position position="1"/>
    </location>
</feature>
<dbReference type="RefSeq" id="WP_398659597.1">
    <property type="nucleotide sequence ID" value="NZ_VOGW01000017.1"/>
</dbReference>
<organism evidence="2 3">
    <name type="scientific">Streptomyces misionensis</name>
    <dbReference type="NCBI Taxonomy" id="67331"/>
    <lineage>
        <taxon>Bacteria</taxon>
        <taxon>Bacillati</taxon>
        <taxon>Actinomycetota</taxon>
        <taxon>Actinomycetes</taxon>
        <taxon>Kitasatosporales</taxon>
        <taxon>Streptomycetaceae</taxon>
        <taxon>Streptomyces</taxon>
    </lineage>
</organism>
<feature type="domain" description="NodB homology" evidence="1">
    <location>
        <begin position="1"/>
        <end position="104"/>
    </location>
</feature>
<keyword evidence="3" id="KW-1185">Reference proteome</keyword>
<dbReference type="Pfam" id="PF01522">
    <property type="entry name" value="Polysacc_deac_1"/>
    <property type="match status" value="1"/>
</dbReference>
<reference evidence="2" key="1">
    <citation type="journal article" date="2019" name="Microbiol. Resour. Announc.">
        <title>Draft Genomic Sequences of Streptomyces misionensis and Streptomyces albidoflavus, bacteria applied for phytopathogen biocontrol.</title>
        <authorList>
            <person name="Pylro V."/>
            <person name="Dias A."/>
            <person name="Andreote F."/>
            <person name="Varani A."/>
            <person name="Andreote C."/>
            <person name="Bernardo E."/>
            <person name="Martins T."/>
        </authorList>
    </citation>
    <scope>NUCLEOTIDE SEQUENCE [LARGE SCALE GENOMIC DNA]</scope>
    <source>
        <strain evidence="2">66</strain>
    </source>
</reference>
<evidence type="ECO:0000313" key="2">
    <source>
        <dbReference type="EMBL" id="TWV56902.1"/>
    </source>
</evidence>
<name>A0A5C6K1H0_9ACTN</name>